<organism evidence="1 2">
    <name type="scientific">Fuscibacter oryzae</name>
    <dbReference type="NCBI Taxonomy" id="2803939"/>
    <lineage>
        <taxon>Bacteria</taxon>
        <taxon>Pseudomonadati</taxon>
        <taxon>Pseudomonadota</taxon>
        <taxon>Alphaproteobacteria</taxon>
        <taxon>Rhodobacterales</taxon>
        <taxon>Paracoccaceae</taxon>
        <taxon>Fuscibacter</taxon>
    </lineage>
</organism>
<evidence type="ECO:0000313" key="1">
    <source>
        <dbReference type="EMBL" id="MBL4928515.1"/>
    </source>
</evidence>
<reference evidence="1" key="1">
    <citation type="submission" date="2021-01" db="EMBL/GenBank/DDBJ databases">
        <title>Genome seq and assembly of Tabrizicola sp. KVB23.</title>
        <authorList>
            <person name="Chhetri G."/>
        </authorList>
    </citation>
    <scope>NUCLEOTIDE SEQUENCE</scope>
    <source>
        <strain evidence="1">KVB23</strain>
    </source>
</reference>
<protein>
    <submittedName>
        <fullName evidence="1">Uncharacterized protein</fullName>
    </submittedName>
</protein>
<gene>
    <name evidence="1" type="ORF">JI744_10405</name>
</gene>
<evidence type="ECO:0000313" key="2">
    <source>
        <dbReference type="Proteomes" id="UP000619033"/>
    </source>
</evidence>
<comment type="caution">
    <text evidence="1">The sequence shown here is derived from an EMBL/GenBank/DDBJ whole genome shotgun (WGS) entry which is preliminary data.</text>
</comment>
<keyword evidence="2" id="KW-1185">Reference proteome</keyword>
<proteinExistence type="predicted"/>
<name>A0A8J7MP61_9RHOB</name>
<dbReference type="RefSeq" id="WP_202660407.1">
    <property type="nucleotide sequence ID" value="NZ_JAESVP010000004.1"/>
</dbReference>
<dbReference type="AlphaFoldDB" id="A0A8J7MP61"/>
<sequence>MAFRADTLERLAEGDAFAALGLTRRDALWAAHALRSSKLLPMFGANGEGVTKTSVLLPQMTFGQEVIDASRARRLSLRAHPMNVFGQA</sequence>
<dbReference type="Proteomes" id="UP000619033">
    <property type="component" value="Unassembled WGS sequence"/>
</dbReference>
<dbReference type="EMBL" id="JAESVP010000004">
    <property type="protein sequence ID" value="MBL4928515.1"/>
    <property type="molecule type" value="Genomic_DNA"/>
</dbReference>
<accession>A0A8J7MP61</accession>